<dbReference type="Proteomes" id="UP000824120">
    <property type="component" value="Chromosome 5"/>
</dbReference>
<evidence type="ECO:0000256" key="3">
    <source>
        <dbReference type="ARBA" id="ARBA00022982"/>
    </source>
</evidence>
<protein>
    <recommendedName>
        <fullName evidence="7">Thioredoxin domain-containing protein</fullName>
    </recommendedName>
</protein>
<dbReference type="InterPro" id="IPR013766">
    <property type="entry name" value="Thioredoxin_domain"/>
</dbReference>
<dbReference type="PANTHER" id="PTHR10438">
    <property type="entry name" value="THIOREDOXIN"/>
    <property type="match status" value="1"/>
</dbReference>
<feature type="domain" description="Thioredoxin" evidence="7">
    <location>
        <begin position="137"/>
        <end position="266"/>
    </location>
</feature>
<feature type="domain" description="Thioredoxin" evidence="7">
    <location>
        <begin position="3"/>
        <end position="132"/>
    </location>
</feature>
<dbReference type="InterPro" id="IPR017937">
    <property type="entry name" value="Thioredoxin_CS"/>
</dbReference>
<dbReference type="AlphaFoldDB" id="A0A9J5YUZ7"/>
<dbReference type="InterPro" id="IPR050620">
    <property type="entry name" value="Thioredoxin_H-type-like"/>
</dbReference>
<dbReference type="InterPro" id="IPR005746">
    <property type="entry name" value="Thioredoxin"/>
</dbReference>
<comment type="similarity">
    <text evidence="6">Belongs to the thioredoxin family. Plant H-type subfamily.</text>
</comment>
<dbReference type="GO" id="GO:0005737">
    <property type="term" value="C:cytoplasm"/>
    <property type="evidence" value="ECO:0007669"/>
    <property type="project" value="UniProtKB-SubCell"/>
</dbReference>
<evidence type="ECO:0000313" key="8">
    <source>
        <dbReference type="EMBL" id="KAG5604218.1"/>
    </source>
</evidence>
<keyword evidence="2" id="KW-0963">Cytoplasm</keyword>
<dbReference type="Gene3D" id="3.40.30.10">
    <property type="entry name" value="Glutaredoxin"/>
    <property type="match status" value="2"/>
</dbReference>
<dbReference type="InterPro" id="IPR036249">
    <property type="entry name" value="Thioredoxin-like_sf"/>
</dbReference>
<comment type="caution">
    <text evidence="8">The sequence shown here is derived from an EMBL/GenBank/DDBJ whole genome shotgun (WGS) entry which is preliminary data.</text>
</comment>
<comment type="subcellular location">
    <subcellularLocation>
        <location evidence="1">Cytoplasm</location>
    </subcellularLocation>
</comment>
<name>A0A9J5YUZ7_SOLCO</name>
<evidence type="ECO:0000256" key="4">
    <source>
        <dbReference type="ARBA" id="ARBA00023157"/>
    </source>
</evidence>
<keyword evidence="3" id="KW-0813">Transport</keyword>
<evidence type="ECO:0000256" key="2">
    <source>
        <dbReference type="ARBA" id="ARBA00022490"/>
    </source>
</evidence>
<dbReference type="SUPFAM" id="SSF52833">
    <property type="entry name" value="Thioredoxin-like"/>
    <property type="match status" value="2"/>
</dbReference>
<evidence type="ECO:0000259" key="7">
    <source>
        <dbReference type="PROSITE" id="PS51352"/>
    </source>
</evidence>
<dbReference type="OrthoDB" id="10263751at2759"/>
<dbReference type="PROSITE" id="PS00194">
    <property type="entry name" value="THIOREDOXIN_1"/>
    <property type="match status" value="2"/>
</dbReference>
<evidence type="ECO:0000313" key="9">
    <source>
        <dbReference type="Proteomes" id="UP000824120"/>
    </source>
</evidence>
<dbReference type="GO" id="GO:0015035">
    <property type="term" value="F:protein-disulfide reductase activity"/>
    <property type="evidence" value="ECO:0007669"/>
    <property type="project" value="InterPro"/>
</dbReference>
<gene>
    <name evidence="8" type="ORF">H5410_025710</name>
</gene>
<accession>A0A9J5YUZ7</accession>
<keyword evidence="5" id="KW-0676">Redox-active center</keyword>
<keyword evidence="3" id="KW-0249">Electron transport</keyword>
<dbReference type="Pfam" id="PF00085">
    <property type="entry name" value="Thioredoxin"/>
    <property type="match status" value="2"/>
</dbReference>
<dbReference type="PANTHER" id="PTHR10438:SF463">
    <property type="entry name" value="THIOREDOXIN"/>
    <property type="match status" value="1"/>
</dbReference>
<reference evidence="8 9" key="1">
    <citation type="submission" date="2020-09" db="EMBL/GenBank/DDBJ databases">
        <title>De no assembly of potato wild relative species, Solanum commersonii.</title>
        <authorList>
            <person name="Cho K."/>
        </authorList>
    </citation>
    <scope>NUCLEOTIDE SEQUENCE [LARGE SCALE GENOMIC DNA]</scope>
    <source>
        <strain evidence="8">LZ3.2</strain>
        <tissue evidence="8">Leaf</tissue>
    </source>
</reference>
<keyword evidence="4" id="KW-1015">Disulfide bond</keyword>
<dbReference type="CDD" id="cd02947">
    <property type="entry name" value="TRX_family"/>
    <property type="match status" value="2"/>
</dbReference>
<dbReference type="NCBIfam" id="TIGR01068">
    <property type="entry name" value="thioredoxin"/>
    <property type="match status" value="1"/>
</dbReference>
<organism evidence="8 9">
    <name type="scientific">Solanum commersonii</name>
    <name type="common">Commerson's wild potato</name>
    <name type="synonym">Commerson's nightshade</name>
    <dbReference type="NCBI Taxonomy" id="4109"/>
    <lineage>
        <taxon>Eukaryota</taxon>
        <taxon>Viridiplantae</taxon>
        <taxon>Streptophyta</taxon>
        <taxon>Embryophyta</taxon>
        <taxon>Tracheophyta</taxon>
        <taxon>Spermatophyta</taxon>
        <taxon>Magnoliopsida</taxon>
        <taxon>eudicotyledons</taxon>
        <taxon>Gunneridae</taxon>
        <taxon>Pentapetalae</taxon>
        <taxon>asterids</taxon>
        <taxon>lamiids</taxon>
        <taxon>Solanales</taxon>
        <taxon>Solanaceae</taxon>
        <taxon>Solanoideae</taxon>
        <taxon>Solaneae</taxon>
        <taxon>Solanum</taxon>
    </lineage>
</organism>
<dbReference type="PROSITE" id="PS51352">
    <property type="entry name" value="THIOREDOXIN_2"/>
    <property type="match status" value="2"/>
</dbReference>
<dbReference type="PRINTS" id="PR00421">
    <property type="entry name" value="THIOREDOXIN"/>
</dbReference>
<dbReference type="FunFam" id="3.40.30.10:FF:000245">
    <property type="entry name" value="Thioredoxin"/>
    <property type="match status" value="2"/>
</dbReference>
<sequence length="269" mass="30495">MGANYSTTLPEAHNMPTAPQFKKSQVIAFHSSTKWKLHFDSLKDTNKLVVIDFTATWCGPCKYMEPVLTDFAAKYTDVEFVKIDVDELDDVAQEYGVQSMPTFVLMRKGKVVDKIVGADKDGLKMKIEKHKAIKMGGYYYPTWPEFNKKPITPQIKGSQVIAFHSSTKWKLHFDSLKDANKLVVIDFTATWCGPCKNMDPIINDFASKYTDVEFVKIDVDELVDVALEYEVQAMPTFALMKRGKVVDKIVGADKDGLKMKIEKHKASLY</sequence>
<proteinExistence type="inferred from homology"/>
<evidence type="ECO:0000256" key="1">
    <source>
        <dbReference type="ARBA" id="ARBA00004496"/>
    </source>
</evidence>
<evidence type="ECO:0000256" key="6">
    <source>
        <dbReference type="ARBA" id="ARBA00038353"/>
    </source>
</evidence>
<keyword evidence="9" id="KW-1185">Reference proteome</keyword>
<dbReference type="EMBL" id="JACXVP010000005">
    <property type="protein sequence ID" value="KAG5604218.1"/>
    <property type="molecule type" value="Genomic_DNA"/>
</dbReference>
<evidence type="ECO:0000256" key="5">
    <source>
        <dbReference type="ARBA" id="ARBA00023284"/>
    </source>
</evidence>